<dbReference type="Pfam" id="PF01609">
    <property type="entry name" value="DDE_Tnp_1"/>
    <property type="match status" value="1"/>
</dbReference>
<dbReference type="EMBL" id="UGSB01000001">
    <property type="protein sequence ID" value="SUA57182.1"/>
    <property type="molecule type" value="Genomic_DNA"/>
</dbReference>
<evidence type="ECO:0000313" key="9">
    <source>
        <dbReference type="EMBL" id="QPT39683.1"/>
    </source>
</evidence>
<sequence length="315" mass="36568">MSQLTFAEAEYQNKKRKTRREIFLERMDAIIPWKRLENRAAKHYPKGEMGRPPYPLSVMLRVHCLQLFYNLSDPALEDSLYEIESMRRFAGLRLSDNIPDETTILNFRHFLEKHGLGKLFLKEINKHLQHQGLLFREGTIVDASIISAPSSTKNQSRKRDPEMHSSKKGNQWHFGMKMHIGVDDVTGMIHSVESTAANVHDVTMTASLLHGEEKRVFGDAGYLGVEKRKENKERKNLAWLISARISKRKTMTENEQEIEKMKAKLRAKVEHPFRYIKCVFGYNKVRYKGLDKNHNRLCLLAGLTNLMIGRKHLLA</sequence>
<evidence type="ECO:0000256" key="1">
    <source>
        <dbReference type="ARBA" id="ARBA00003544"/>
    </source>
</evidence>
<dbReference type="GO" id="GO:0004803">
    <property type="term" value="F:transposase activity"/>
    <property type="evidence" value="ECO:0007669"/>
    <property type="project" value="InterPro"/>
</dbReference>
<evidence type="ECO:0000313" key="10">
    <source>
        <dbReference type="EMBL" id="SUA57182.1"/>
    </source>
</evidence>
<reference evidence="10 11" key="1">
    <citation type="submission" date="2018-06" db="EMBL/GenBank/DDBJ databases">
        <authorList>
            <consortium name="Pathogen Informatics"/>
            <person name="Doyle S."/>
        </authorList>
    </citation>
    <scope>NUCLEOTIDE SEQUENCE [LARGE SCALE GENOMIC DNA]</scope>
    <source>
        <strain evidence="10 11">NCTC11997</strain>
    </source>
</reference>
<gene>
    <name evidence="9" type="ORF">I6G29_11170</name>
    <name evidence="10" type="ORF">NCTC11997_02301</name>
</gene>
<comment type="function">
    <text evidence="1">Involved in the transposition of the insertion sequence IS5.</text>
</comment>
<evidence type="ECO:0000256" key="5">
    <source>
        <dbReference type="ARBA" id="ARBA00023172"/>
    </source>
</evidence>
<dbReference type="RefSeq" id="WP_018575591.1">
    <property type="nucleotide sequence ID" value="NZ_CP065725.1"/>
</dbReference>
<evidence type="ECO:0000313" key="11">
    <source>
        <dbReference type="Proteomes" id="UP000254603"/>
    </source>
</evidence>
<reference evidence="9 12" key="2">
    <citation type="submission" date="2020-12" db="EMBL/GenBank/DDBJ databases">
        <title>FDA dAtabase for Regulatory Grade micrObial Sequences (FDA-ARGOS): Supporting development and validation of Infectious Disease Dx tests.</title>
        <authorList>
            <person name="Sproer C."/>
            <person name="Gronow S."/>
            <person name="Severitt S."/>
            <person name="Schroder I."/>
            <person name="Tallon L."/>
            <person name="Sadzewicz L."/>
            <person name="Zhao X."/>
            <person name="Boylan J."/>
            <person name="Ott S."/>
            <person name="Bowen H."/>
            <person name="Vavikolanu K."/>
            <person name="Mehta A."/>
            <person name="Aluvathingal J."/>
            <person name="Nadendla S."/>
            <person name="Lowell S."/>
            <person name="Myers T."/>
            <person name="Yan Y."/>
            <person name="Sichtig H."/>
        </authorList>
    </citation>
    <scope>NUCLEOTIDE SEQUENCE [LARGE SCALE GENOMIC DNA]</scope>
    <source>
        <strain evidence="9 12">FDAARGOS_872</strain>
    </source>
</reference>
<evidence type="ECO:0000259" key="7">
    <source>
        <dbReference type="Pfam" id="PF01609"/>
    </source>
</evidence>
<dbReference type="NCBIfam" id="NF033581">
    <property type="entry name" value="transpos_IS5_4"/>
    <property type="match status" value="1"/>
</dbReference>
<evidence type="ECO:0000259" key="8">
    <source>
        <dbReference type="Pfam" id="PF05598"/>
    </source>
</evidence>
<dbReference type="AlphaFoldDB" id="A0A378XH25"/>
<dbReference type="EMBL" id="CP065725">
    <property type="protein sequence ID" value="QPT39683.1"/>
    <property type="molecule type" value="Genomic_DNA"/>
</dbReference>
<organism evidence="10 11">
    <name type="scientific">Oligella ureolytica</name>
    <dbReference type="NCBI Taxonomy" id="90244"/>
    <lineage>
        <taxon>Bacteria</taxon>
        <taxon>Pseudomonadati</taxon>
        <taxon>Pseudomonadota</taxon>
        <taxon>Betaproteobacteria</taxon>
        <taxon>Burkholderiales</taxon>
        <taxon>Alcaligenaceae</taxon>
        <taxon>Oligella</taxon>
    </lineage>
</organism>
<dbReference type="PANTHER" id="PTHR35604:SF2">
    <property type="entry name" value="TRANSPOSASE INSH FOR INSERTION SEQUENCE ELEMENT IS5A-RELATED"/>
    <property type="match status" value="1"/>
</dbReference>
<evidence type="ECO:0000313" key="12">
    <source>
        <dbReference type="Proteomes" id="UP000594903"/>
    </source>
</evidence>
<keyword evidence="4" id="KW-0238">DNA-binding</keyword>
<dbReference type="Proteomes" id="UP000594903">
    <property type="component" value="Chromosome"/>
</dbReference>
<keyword evidence="3" id="KW-0815">Transposition</keyword>
<keyword evidence="12" id="KW-1185">Reference proteome</keyword>
<dbReference type="Pfam" id="PF05598">
    <property type="entry name" value="DUF772"/>
    <property type="match status" value="1"/>
</dbReference>
<proteinExistence type="inferred from homology"/>
<dbReference type="InterPro" id="IPR008490">
    <property type="entry name" value="Transposase_InsH_N"/>
</dbReference>
<dbReference type="PANTHER" id="PTHR35604">
    <property type="entry name" value="TRANSPOSASE INSH FOR INSERTION SEQUENCE ELEMENT IS5A-RELATED"/>
    <property type="match status" value="1"/>
</dbReference>
<evidence type="ECO:0000256" key="2">
    <source>
        <dbReference type="ARBA" id="ARBA00010075"/>
    </source>
</evidence>
<evidence type="ECO:0000256" key="3">
    <source>
        <dbReference type="ARBA" id="ARBA00022578"/>
    </source>
</evidence>
<protein>
    <submittedName>
        <fullName evidence="9">IS5 family transposase</fullName>
    </submittedName>
    <submittedName>
        <fullName evidence="10">Transposase DDE domain</fullName>
    </submittedName>
</protein>
<dbReference type="GO" id="GO:0006313">
    <property type="term" value="P:DNA transposition"/>
    <property type="evidence" value="ECO:0007669"/>
    <property type="project" value="InterPro"/>
</dbReference>
<feature type="domain" description="Transposase IS4-like" evidence="7">
    <location>
        <begin position="135"/>
        <end position="306"/>
    </location>
</feature>
<dbReference type="STRING" id="1122619.GCA_000373745_02406"/>
<name>A0A378XH25_9BURK</name>
<dbReference type="InterPro" id="IPR047959">
    <property type="entry name" value="Transpos_IS5"/>
</dbReference>
<evidence type="ECO:0000256" key="6">
    <source>
        <dbReference type="SAM" id="MobiDB-lite"/>
    </source>
</evidence>
<comment type="similarity">
    <text evidence="2">Belongs to the transposase 11 family.</text>
</comment>
<dbReference type="GO" id="GO:0003677">
    <property type="term" value="F:DNA binding"/>
    <property type="evidence" value="ECO:0007669"/>
    <property type="project" value="UniProtKB-KW"/>
</dbReference>
<keyword evidence="5" id="KW-0233">DNA recombination</keyword>
<feature type="region of interest" description="Disordered" evidence="6">
    <location>
        <begin position="146"/>
        <end position="170"/>
    </location>
</feature>
<dbReference type="OrthoDB" id="9774608at2"/>
<dbReference type="Proteomes" id="UP000254603">
    <property type="component" value="Unassembled WGS sequence"/>
</dbReference>
<dbReference type="InterPro" id="IPR002559">
    <property type="entry name" value="Transposase_11"/>
</dbReference>
<accession>A0A378XH25</accession>
<evidence type="ECO:0000256" key="4">
    <source>
        <dbReference type="ARBA" id="ARBA00023125"/>
    </source>
</evidence>
<feature type="domain" description="Transposase InsH N-terminal" evidence="8">
    <location>
        <begin position="17"/>
        <end position="109"/>
    </location>
</feature>